<protein>
    <submittedName>
        <fullName evidence="3">Rab-GAP TBC domain-containing protein</fullName>
    </submittedName>
</protein>
<organism evidence="2 3">
    <name type="scientific">Romanomermis culicivorax</name>
    <name type="common">Nematode worm</name>
    <dbReference type="NCBI Taxonomy" id="13658"/>
    <lineage>
        <taxon>Eukaryota</taxon>
        <taxon>Metazoa</taxon>
        <taxon>Ecdysozoa</taxon>
        <taxon>Nematoda</taxon>
        <taxon>Enoplea</taxon>
        <taxon>Dorylaimia</taxon>
        <taxon>Mermithida</taxon>
        <taxon>Mermithoidea</taxon>
        <taxon>Mermithidae</taxon>
        <taxon>Romanomermis</taxon>
    </lineage>
</organism>
<accession>A0A915K2K3</accession>
<dbReference type="OMA" id="CPRITTH"/>
<feature type="domain" description="Rab-GAP TBC" evidence="1">
    <location>
        <begin position="1"/>
        <end position="183"/>
    </location>
</feature>
<dbReference type="PANTHER" id="PTHR47219">
    <property type="entry name" value="RAB GTPASE-ACTIVATING PROTEIN 1-LIKE"/>
    <property type="match status" value="1"/>
</dbReference>
<dbReference type="Pfam" id="PF00566">
    <property type="entry name" value="RabGAP-TBC"/>
    <property type="match status" value="1"/>
</dbReference>
<dbReference type="Gene3D" id="1.10.8.270">
    <property type="entry name" value="putative rabgap domain of human tbc1 domain family member 14 like domains"/>
    <property type="match status" value="1"/>
</dbReference>
<dbReference type="SMART" id="SM00164">
    <property type="entry name" value="TBC"/>
    <property type="match status" value="1"/>
</dbReference>
<dbReference type="WBParaSite" id="nRc.2.0.1.t32555-RA">
    <property type="protein sequence ID" value="nRc.2.0.1.t32555-RA"/>
    <property type="gene ID" value="nRc.2.0.1.g32555"/>
</dbReference>
<dbReference type="InterPro" id="IPR035969">
    <property type="entry name" value="Rab-GAP_TBC_sf"/>
</dbReference>
<dbReference type="GO" id="GO:0031267">
    <property type="term" value="F:small GTPase binding"/>
    <property type="evidence" value="ECO:0007669"/>
    <property type="project" value="TreeGrafter"/>
</dbReference>
<dbReference type="FunFam" id="1.10.472.80:FF:000018">
    <property type="entry name" value="TBC1 domain family member 2B"/>
    <property type="match status" value="1"/>
</dbReference>
<dbReference type="SUPFAM" id="SSF47923">
    <property type="entry name" value="Ypt/Rab-GAP domain of gyp1p"/>
    <property type="match status" value="2"/>
</dbReference>
<dbReference type="PANTHER" id="PTHR47219:SF20">
    <property type="entry name" value="TBC1 DOMAIN FAMILY MEMBER 2B"/>
    <property type="match status" value="1"/>
</dbReference>
<dbReference type="Proteomes" id="UP000887565">
    <property type="component" value="Unplaced"/>
</dbReference>
<dbReference type="FunFam" id="1.10.8.270:FF:000052">
    <property type="entry name" value="Predicted protein"/>
    <property type="match status" value="1"/>
</dbReference>
<dbReference type="InterPro" id="IPR050302">
    <property type="entry name" value="Rab_GAP_TBC_domain"/>
</dbReference>
<dbReference type="InterPro" id="IPR000195">
    <property type="entry name" value="Rab-GAP-TBC_dom"/>
</dbReference>
<evidence type="ECO:0000259" key="1">
    <source>
        <dbReference type="PROSITE" id="PS50086"/>
    </source>
</evidence>
<dbReference type="Gene3D" id="1.10.472.80">
    <property type="entry name" value="Ypt/Rab-GAP domain of gyp1p, domain 3"/>
    <property type="match status" value="1"/>
</dbReference>
<evidence type="ECO:0000313" key="3">
    <source>
        <dbReference type="WBParaSite" id="nRc.2.0.1.t32555-RA"/>
    </source>
</evidence>
<keyword evidence="2" id="KW-1185">Reference proteome</keyword>
<evidence type="ECO:0000313" key="2">
    <source>
        <dbReference type="Proteomes" id="UP000887565"/>
    </source>
</evidence>
<proteinExistence type="predicted"/>
<sequence length="268" mass="31091">MVKETISEVGHGYYECLYKKANTLNSQDAYDPAMKQIDLDLTRTLPHNKNFEDLNASKIESLRRVLYAYRWHNTDIGYCQGLNRLAAVALLYLNEEDAFWTLVAIVEYLQPKDYYGHTMLAAQADQRVLRDFVVDKMPKVSSHLKALEVDLSLFTFNWFLTIFVDSFVHSTYLNIWDSFLYEGNKVLFRFALAILKINENEIIACKSSSALHSCLSNLGENSINFEKLSQVAFKDMNPFPSKQIESKRAHHLIQLKVEIDNMNNQRER</sequence>
<dbReference type="PROSITE" id="PS50086">
    <property type="entry name" value="TBC_RABGAP"/>
    <property type="match status" value="1"/>
</dbReference>
<dbReference type="AlphaFoldDB" id="A0A915K2K3"/>
<reference evidence="3" key="1">
    <citation type="submission" date="2022-11" db="UniProtKB">
        <authorList>
            <consortium name="WormBaseParasite"/>
        </authorList>
    </citation>
    <scope>IDENTIFICATION</scope>
</reference>
<dbReference type="GO" id="GO:0005096">
    <property type="term" value="F:GTPase activator activity"/>
    <property type="evidence" value="ECO:0007669"/>
    <property type="project" value="TreeGrafter"/>
</dbReference>
<name>A0A915K2K3_ROMCU</name>